<dbReference type="AlphaFoldDB" id="A0AAV0Q4R4"/>
<reference evidence="2" key="1">
    <citation type="submission" date="2022-08" db="EMBL/GenBank/DDBJ databases">
        <authorList>
            <person name="Gutierrez-Valencia J."/>
        </authorList>
    </citation>
    <scope>NUCLEOTIDE SEQUENCE</scope>
</reference>
<accession>A0AAV0Q4R4</accession>
<dbReference type="Proteomes" id="UP001154282">
    <property type="component" value="Unassembled WGS sequence"/>
</dbReference>
<evidence type="ECO:0000256" key="1">
    <source>
        <dbReference type="SAM" id="MobiDB-lite"/>
    </source>
</evidence>
<organism evidence="2 3">
    <name type="scientific">Linum tenue</name>
    <dbReference type="NCBI Taxonomy" id="586396"/>
    <lineage>
        <taxon>Eukaryota</taxon>
        <taxon>Viridiplantae</taxon>
        <taxon>Streptophyta</taxon>
        <taxon>Embryophyta</taxon>
        <taxon>Tracheophyta</taxon>
        <taxon>Spermatophyta</taxon>
        <taxon>Magnoliopsida</taxon>
        <taxon>eudicotyledons</taxon>
        <taxon>Gunneridae</taxon>
        <taxon>Pentapetalae</taxon>
        <taxon>rosids</taxon>
        <taxon>fabids</taxon>
        <taxon>Malpighiales</taxon>
        <taxon>Linaceae</taxon>
        <taxon>Linum</taxon>
    </lineage>
</organism>
<keyword evidence="3" id="KW-1185">Reference proteome</keyword>
<name>A0AAV0Q4R4_9ROSI</name>
<feature type="region of interest" description="Disordered" evidence="1">
    <location>
        <begin position="149"/>
        <end position="201"/>
    </location>
</feature>
<proteinExistence type="predicted"/>
<protein>
    <submittedName>
        <fullName evidence="2">Uncharacterized protein</fullName>
    </submittedName>
</protein>
<comment type="caution">
    <text evidence="2">The sequence shown here is derived from an EMBL/GenBank/DDBJ whole genome shotgun (WGS) entry which is preliminary data.</text>
</comment>
<evidence type="ECO:0000313" key="2">
    <source>
        <dbReference type="EMBL" id="CAI0540475.1"/>
    </source>
</evidence>
<evidence type="ECO:0000313" key="3">
    <source>
        <dbReference type="Proteomes" id="UP001154282"/>
    </source>
</evidence>
<sequence>MDFPQVHAGGALVGLSVFGDGGFATLAPLEVQIWGVPFECFTTKLSHRLGSALGETTTPTLHRSDISGGLYFRDEPVFDLTAELSDEIAVDHVVPSKGHIGANCPRKAELEGVPPRYGTFTISKETGPPIMEKMMARRKNKFNWLRAVSQRPSSSHPSGFKLTRPPASGMGRTRAVGAHGDSVWEDTRRPTHGRMGGKDAATRSNCMTNSCY</sequence>
<gene>
    <name evidence="2" type="ORF">LITE_LOCUS41703</name>
</gene>
<dbReference type="EMBL" id="CAMGYJ010000009">
    <property type="protein sequence ID" value="CAI0540475.1"/>
    <property type="molecule type" value="Genomic_DNA"/>
</dbReference>